<reference evidence="2" key="1">
    <citation type="submission" date="2017-09" db="EMBL/GenBank/DDBJ databases">
        <authorList>
            <person name="Varghese N."/>
            <person name="Submissions S."/>
        </authorList>
    </citation>
    <scope>NUCLEOTIDE SEQUENCE [LARGE SCALE GENOMIC DNA]</scope>
    <source>
        <strain evidence="2">CGMCC 1.12803</strain>
    </source>
</reference>
<protein>
    <submittedName>
        <fullName evidence="1">Uncharacterized protein</fullName>
    </submittedName>
</protein>
<proteinExistence type="predicted"/>
<dbReference type="RefSeq" id="WP_097133489.1">
    <property type="nucleotide sequence ID" value="NZ_OCMT01000004.1"/>
</dbReference>
<organism evidence="1 2">
    <name type="scientific">Pedobacter xixiisoli</name>
    <dbReference type="NCBI Taxonomy" id="1476464"/>
    <lineage>
        <taxon>Bacteria</taxon>
        <taxon>Pseudomonadati</taxon>
        <taxon>Bacteroidota</taxon>
        <taxon>Sphingobacteriia</taxon>
        <taxon>Sphingobacteriales</taxon>
        <taxon>Sphingobacteriaceae</taxon>
        <taxon>Pedobacter</taxon>
    </lineage>
</organism>
<dbReference type="OrthoDB" id="1149088at2"/>
<dbReference type="Pfam" id="PF22264">
    <property type="entry name" value="DUF6952"/>
    <property type="match status" value="1"/>
</dbReference>
<evidence type="ECO:0000313" key="1">
    <source>
        <dbReference type="EMBL" id="SOD20008.1"/>
    </source>
</evidence>
<dbReference type="Proteomes" id="UP000219281">
    <property type="component" value="Unassembled WGS sequence"/>
</dbReference>
<evidence type="ECO:0000313" key="2">
    <source>
        <dbReference type="Proteomes" id="UP000219281"/>
    </source>
</evidence>
<accession>A0A286ADN0</accession>
<keyword evidence="2" id="KW-1185">Reference proteome</keyword>
<dbReference type="EMBL" id="OCMT01000004">
    <property type="protein sequence ID" value="SOD20008.1"/>
    <property type="molecule type" value="Genomic_DNA"/>
</dbReference>
<dbReference type="InterPro" id="IPR053810">
    <property type="entry name" value="DUF6952"/>
</dbReference>
<name>A0A286ADN0_9SPHI</name>
<gene>
    <name evidence="1" type="ORF">SAMN06297358_3716</name>
</gene>
<sequence>MKVPVIRQLFENSTPEQLNATLEVLEAFCEFRGVSEAEVDVAGEMITNICGALEVHESVKGGLEPREALNAFSQKVMGSIDRSSSIK</sequence>
<dbReference type="AlphaFoldDB" id="A0A286ADN0"/>